<dbReference type="InterPro" id="IPR011006">
    <property type="entry name" value="CheY-like_superfamily"/>
</dbReference>
<feature type="domain" description="Response regulatory" evidence="3">
    <location>
        <begin position="31"/>
        <end position="147"/>
    </location>
</feature>
<protein>
    <submittedName>
        <fullName evidence="4">Response regulator</fullName>
    </submittedName>
</protein>
<dbReference type="PANTHER" id="PTHR44591">
    <property type="entry name" value="STRESS RESPONSE REGULATOR PROTEIN 1"/>
    <property type="match status" value="1"/>
</dbReference>
<dbReference type="EMBL" id="PGXC01000034">
    <property type="protein sequence ID" value="PKK88824.1"/>
    <property type="molecule type" value="Genomic_DNA"/>
</dbReference>
<evidence type="ECO:0000313" key="4">
    <source>
        <dbReference type="EMBL" id="PKK88824.1"/>
    </source>
</evidence>
<dbReference type="PROSITE" id="PS50110">
    <property type="entry name" value="RESPONSE_REGULATORY"/>
    <property type="match status" value="1"/>
</dbReference>
<dbReference type="PANTHER" id="PTHR44591:SF3">
    <property type="entry name" value="RESPONSE REGULATORY DOMAIN-CONTAINING PROTEIN"/>
    <property type="match status" value="1"/>
</dbReference>
<organism evidence="4 5">
    <name type="scientific">Candidatus Wallbacteria bacterium HGW-Wallbacteria-1</name>
    <dbReference type="NCBI Taxonomy" id="2013854"/>
    <lineage>
        <taxon>Bacteria</taxon>
        <taxon>Candidatus Walliibacteriota</taxon>
    </lineage>
</organism>
<dbReference type="Pfam" id="PF00072">
    <property type="entry name" value="Response_reg"/>
    <property type="match status" value="1"/>
</dbReference>
<dbReference type="InterPro" id="IPR050595">
    <property type="entry name" value="Bact_response_regulator"/>
</dbReference>
<proteinExistence type="predicted"/>
<dbReference type="Proteomes" id="UP000233256">
    <property type="component" value="Unassembled WGS sequence"/>
</dbReference>
<dbReference type="SUPFAM" id="SSF52172">
    <property type="entry name" value="CheY-like"/>
    <property type="match status" value="1"/>
</dbReference>
<evidence type="ECO:0000259" key="3">
    <source>
        <dbReference type="PROSITE" id="PS50110"/>
    </source>
</evidence>
<gene>
    <name evidence="4" type="ORF">CVV64_17220</name>
</gene>
<keyword evidence="1 2" id="KW-0597">Phosphoprotein</keyword>
<name>A0A2N1PKF6_9BACT</name>
<dbReference type="SMART" id="SM00448">
    <property type="entry name" value="REC"/>
    <property type="match status" value="1"/>
</dbReference>
<reference evidence="4 5" key="1">
    <citation type="journal article" date="2017" name="ISME J.">
        <title>Potential for microbial H2 and metal transformations associated with novel bacteria and archaea in deep terrestrial subsurface sediments.</title>
        <authorList>
            <person name="Hernsdorf A.W."/>
            <person name="Amano Y."/>
            <person name="Miyakawa K."/>
            <person name="Ise K."/>
            <person name="Suzuki Y."/>
            <person name="Anantharaman K."/>
            <person name="Probst A."/>
            <person name="Burstein D."/>
            <person name="Thomas B.C."/>
            <person name="Banfield J.F."/>
        </authorList>
    </citation>
    <scope>NUCLEOTIDE SEQUENCE [LARGE SCALE GENOMIC DNA]</scope>
    <source>
        <strain evidence="4">HGW-Wallbacteria-1</strain>
    </source>
</reference>
<dbReference type="AlphaFoldDB" id="A0A2N1PKF6"/>
<dbReference type="Gene3D" id="3.40.50.2300">
    <property type="match status" value="1"/>
</dbReference>
<dbReference type="CDD" id="cd00156">
    <property type="entry name" value="REC"/>
    <property type="match status" value="1"/>
</dbReference>
<evidence type="ECO:0000256" key="2">
    <source>
        <dbReference type="PROSITE-ProRule" id="PRU00169"/>
    </source>
</evidence>
<sequence>MTTNSSNETLASPGEKVLQKAETVKKTAVRKVLIVEDVPSVQNVLRRFLERDGFQVVAMDNAEDAVSNIATKGDDFGVIFVDLHLPGMNGVDLCRQIRDARPLAVIFAVTGFDAKFSLIESRRAGADDYFIKPFDMKSILRATADAFERRARWNNTEVSFQR</sequence>
<comment type="caution">
    <text evidence="4">The sequence shown here is derived from an EMBL/GenBank/DDBJ whole genome shotgun (WGS) entry which is preliminary data.</text>
</comment>
<dbReference type="InterPro" id="IPR001789">
    <property type="entry name" value="Sig_transdc_resp-reg_receiver"/>
</dbReference>
<evidence type="ECO:0000313" key="5">
    <source>
        <dbReference type="Proteomes" id="UP000233256"/>
    </source>
</evidence>
<feature type="modified residue" description="4-aspartylphosphate" evidence="2">
    <location>
        <position position="82"/>
    </location>
</feature>
<evidence type="ECO:0000256" key="1">
    <source>
        <dbReference type="ARBA" id="ARBA00022553"/>
    </source>
</evidence>
<dbReference type="GO" id="GO:0000160">
    <property type="term" value="P:phosphorelay signal transduction system"/>
    <property type="evidence" value="ECO:0007669"/>
    <property type="project" value="InterPro"/>
</dbReference>
<accession>A0A2N1PKF6</accession>